<feature type="coiled-coil region" evidence="1">
    <location>
        <begin position="62"/>
        <end position="96"/>
    </location>
</feature>
<dbReference type="AlphaFoldDB" id="A0A1J7G3Y6"/>
<dbReference type="Gramene" id="OIV89033">
    <property type="protein sequence ID" value="OIV89033"/>
    <property type="gene ID" value="TanjilG_01139"/>
</dbReference>
<organism evidence="3 4">
    <name type="scientific">Lupinus angustifolius</name>
    <name type="common">Narrow-leaved blue lupine</name>
    <dbReference type="NCBI Taxonomy" id="3871"/>
    <lineage>
        <taxon>Eukaryota</taxon>
        <taxon>Viridiplantae</taxon>
        <taxon>Streptophyta</taxon>
        <taxon>Embryophyta</taxon>
        <taxon>Tracheophyta</taxon>
        <taxon>Spermatophyta</taxon>
        <taxon>Magnoliopsida</taxon>
        <taxon>eudicotyledons</taxon>
        <taxon>Gunneridae</taxon>
        <taxon>Pentapetalae</taxon>
        <taxon>rosids</taxon>
        <taxon>fabids</taxon>
        <taxon>Fabales</taxon>
        <taxon>Fabaceae</taxon>
        <taxon>Papilionoideae</taxon>
        <taxon>50 kb inversion clade</taxon>
        <taxon>genistoids sensu lato</taxon>
        <taxon>core genistoids</taxon>
        <taxon>Genisteae</taxon>
        <taxon>Lupinus</taxon>
    </lineage>
</organism>
<feature type="region of interest" description="Disordered" evidence="2">
    <location>
        <begin position="1"/>
        <end position="37"/>
    </location>
</feature>
<dbReference type="Proteomes" id="UP000188354">
    <property type="component" value="Unassembled WGS sequence"/>
</dbReference>
<keyword evidence="4" id="KW-1185">Reference proteome</keyword>
<proteinExistence type="predicted"/>
<evidence type="ECO:0000256" key="1">
    <source>
        <dbReference type="SAM" id="Coils"/>
    </source>
</evidence>
<gene>
    <name evidence="3" type="ORF">TanjilG_01139</name>
</gene>
<evidence type="ECO:0000256" key="2">
    <source>
        <dbReference type="SAM" id="MobiDB-lite"/>
    </source>
</evidence>
<reference evidence="3 4" key="1">
    <citation type="journal article" date="2017" name="Plant Biotechnol. J.">
        <title>A comprehensive draft genome sequence for lupin (Lupinus angustifolius), an emerging health food: insights into plant-microbe interactions and legume evolution.</title>
        <authorList>
            <person name="Hane J.K."/>
            <person name="Ming Y."/>
            <person name="Kamphuis L.G."/>
            <person name="Nelson M.N."/>
            <person name="Garg G."/>
            <person name="Atkins C.A."/>
            <person name="Bayer P.E."/>
            <person name="Bravo A."/>
            <person name="Bringans S."/>
            <person name="Cannon S."/>
            <person name="Edwards D."/>
            <person name="Foley R."/>
            <person name="Gao L.L."/>
            <person name="Harrison M.J."/>
            <person name="Huang W."/>
            <person name="Hurgobin B."/>
            <person name="Li S."/>
            <person name="Liu C.W."/>
            <person name="McGrath A."/>
            <person name="Morahan G."/>
            <person name="Murray J."/>
            <person name="Weller J."/>
            <person name="Jian J."/>
            <person name="Singh K.B."/>
        </authorList>
    </citation>
    <scope>NUCLEOTIDE SEQUENCE [LARGE SCALE GENOMIC DNA]</scope>
    <source>
        <strain evidence="4">cv. Tanjil</strain>
        <tissue evidence="3">Whole plant</tissue>
    </source>
</reference>
<feature type="compositionally biased region" description="Low complexity" evidence="2">
    <location>
        <begin position="13"/>
        <end position="32"/>
    </location>
</feature>
<evidence type="ECO:0000313" key="4">
    <source>
        <dbReference type="Proteomes" id="UP000188354"/>
    </source>
</evidence>
<dbReference type="EMBL" id="KV862683">
    <property type="protein sequence ID" value="OIV89033.1"/>
    <property type="molecule type" value="Genomic_DNA"/>
</dbReference>
<evidence type="ECO:0000313" key="3">
    <source>
        <dbReference type="EMBL" id="OIV89033.1"/>
    </source>
</evidence>
<sequence>MLIIYQDSPSPPSSSHAPPSSLSGPLSPTPLSYCLPRTPPPSWPGVAAATPSSSPTPLSCMIKKAEKEAHLFLENNRKLQNTKEALEAKRTQQIRILMSMR</sequence>
<keyword evidence="1" id="KW-0175">Coiled coil</keyword>
<protein>
    <submittedName>
        <fullName evidence="3">Uncharacterized protein</fullName>
    </submittedName>
</protein>
<name>A0A1J7G3Y6_LUPAN</name>
<accession>A0A1J7G3Y6</accession>